<dbReference type="GO" id="GO:0005886">
    <property type="term" value="C:plasma membrane"/>
    <property type="evidence" value="ECO:0007669"/>
    <property type="project" value="TreeGrafter"/>
</dbReference>
<evidence type="ECO:0000256" key="1">
    <source>
        <dbReference type="SAM" id="Phobius"/>
    </source>
</evidence>
<dbReference type="SUPFAM" id="SSF55073">
    <property type="entry name" value="Nucleotide cyclase"/>
    <property type="match status" value="1"/>
</dbReference>
<feature type="transmembrane region" description="Helical" evidence="1">
    <location>
        <begin position="92"/>
        <end position="110"/>
    </location>
</feature>
<feature type="transmembrane region" description="Helical" evidence="1">
    <location>
        <begin position="122"/>
        <end position="140"/>
    </location>
</feature>
<dbReference type="GO" id="GO:0043709">
    <property type="term" value="P:cell adhesion involved in single-species biofilm formation"/>
    <property type="evidence" value="ECO:0007669"/>
    <property type="project" value="TreeGrafter"/>
</dbReference>
<dbReference type="NCBIfam" id="TIGR00254">
    <property type="entry name" value="GGDEF"/>
    <property type="match status" value="1"/>
</dbReference>
<dbReference type="AlphaFoldDB" id="A0A1H7FRQ5"/>
<feature type="transmembrane region" description="Helical" evidence="1">
    <location>
        <begin position="67"/>
        <end position="86"/>
    </location>
</feature>
<feature type="transmembrane region" description="Helical" evidence="1">
    <location>
        <begin position="42"/>
        <end position="60"/>
    </location>
</feature>
<evidence type="ECO:0000259" key="2">
    <source>
        <dbReference type="PROSITE" id="PS50887"/>
    </source>
</evidence>
<dbReference type="RefSeq" id="WP_242940142.1">
    <property type="nucleotide sequence ID" value="NZ_FOAT01000001.1"/>
</dbReference>
<dbReference type="InterPro" id="IPR000160">
    <property type="entry name" value="GGDEF_dom"/>
</dbReference>
<dbReference type="InterPro" id="IPR043128">
    <property type="entry name" value="Rev_trsase/Diguanyl_cyclase"/>
</dbReference>
<dbReference type="PROSITE" id="PS50887">
    <property type="entry name" value="GGDEF"/>
    <property type="match status" value="1"/>
</dbReference>
<dbReference type="InterPro" id="IPR050469">
    <property type="entry name" value="Diguanylate_Cyclase"/>
</dbReference>
<accession>A0A1H7FRQ5</accession>
<dbReference type="GO" id="GO:0052621">
    <property type="term" value="F:diguanylate cyclase activity"/>
    <property type="evidence" value="ECO:0007669"/>
    <property type="project" value="TreeGrafter"/>
</dbReference>
<keyword evidence="1" id="KW-0812">Transmembrane</keyword>
<dbReference type="PANTHER" id="PTHR45138:SF9">
    <property type="entry name" value="DIGUANYLATE CYCLASE DGCM-RELATED"/>
    <property type="match status" value="1"/>
</dbReference>
<dbReference type="CDD" id="cd01949">
    <property type="entry name" value="GGDEF"/>
    <property type="match status" value="1"/>
</dbReference>
<dbReference type="Pfam" id="PF00990">
    <property type="entry name" value="GGDEF"/>
    <property type="match status" value="1"/>
</dbReference>
<reference evidence="3 4" key="1">
    <citation type="submission" date="2016-10" db="EMBL/GenBank/DDBJ databases">
        <authorList>
            <person name="de Groot N.N."/>
        </authorList>
    </citation>
    <scope>NUCLEOTIDE SEQUENCE [LARGE SCALE GENOMIC DNA]</scope>
    <source>
        <strain evidence="3 4">KH2T6</strain>
    </source>
</reference>
<protein>
    <submittedName>
        <fullName evidence="3">Diguanylate cyclase (GGDEF) domain-containing protein</fullName>
    </submittedName>
</protein>
<feature type="domain" description="GGDEF" evidence="2">
    <location>
        <begin position="218"/>
        <end position="344"/>
    </location>
</feature>
<dbReference type="GO" id="GO:1902201">
    <property type="term" value="P:negative regulation of bacterial-type flagellum-dependent cell motility"/>
    <property type="evidence" value="ECO:0007669"/>
    <property type="project" value="TreeGrafter"/>
</dbReference>
<evidence type="ECO:0000313" key="3">
    <source>
        <dbReference type="EMBL" id="SEK28484.1"/>
    </source>
</evidence>
<dbReference type="Gene3D" id="3.30.70.270">
    <property type="match status" value="1"/>
</dbReference>
<feature type="transmembrane region" description="Helical" evidence="1">
    <location>
        <begin position="12"/>
        <end position="36"/>
    </location>
</feature>
<feature type="transmembrane region" description="Helical" evidence="1">
    <location>
        <begin position="152"/>
        <end position="176"/>
    </location>
</feature>
<dbReference type="EMBL" id="FOAT01000001">
    <property type="protein sequence ID" value="SEK28484.1"/>
    <property type="molecule type" value="Genomic_DNA"/>
</dbReference>
<keyword evidence="1" id="KW-1133">Transmembrane helix</keyword>
<evidence type="ECO:0000313" key="4">
    <source>
        <dbReference type="Proteomes" id="UP000186015"/>
    </source>
</evidence>
<proteinExistence type="predicted"/>
<sequence length="344" mass="39231">MNMNRTIKNTVLIEKLTLFFGGFLLFTDVFFLLVAICTDMPLMRYVVYVKLVINTTNIYLILKKHYLISTVIICTVILGFMIVGLVCVGTEAAFQLFALGMLACISYSGYLHNRVLKKELPFVLMLAIHVAVYTGGYIYARTHEPLYDIPKLAVDILIAFNSAATFGIVLIYMVLFHNVAIQSEEKLEQMALIDNLTGLYNRHFLLTSMEHMEVGSPEDRWLAILDIDDFKKVNDTYGHNCGDYILKQISYITKKNCKDCIVCRWGGEEFIILSTIHNNEKEILETLRTKISEEEFSFENHKLHVTVTIGATHYESGLSNDGWISNSDEKLYYGKTHGKDQVVL</sequence>
<dbReference type="Proteomes" id="UP000186015">
    <property type="component" value="Unassembled WGS sequence"/>
</dbReference>
<keyword evidence="1" id="KW-0472">Membrane</keyword>
<name>A0A1H7FRQ5_RUMAL</name>
<dbReference type="InterPro" id="IPR029787">
    <property type="entry name" value="Nucleotide_cyclase"/>
</dbReference>
<dbReference type="SMART" id="SM00267">
    <property type="entry name" value="GGDEF"/>
    <property type="match status" value="1"/>
</dbReference>
<gene>
    <name evidence="3" type="ORF">SAMN05216469_101371</name>
</gene>
<organism evidence="3 4">
    <name type="scientific">Ruminococcus albus</name>
    <dbReference type="NCBI Taxonomy" id="1264"/>
    <lineage>
        <taxon>Bacteria</taxon>
        <taxon>Bacillati</taxon>
        <taxon>Bacillota</taxon>
        <taxon>Clostridia</taxon>
        <taxon>Eubacteriales</taxon>
        <taxon>Oscillospiraceae</taxon>
        <taxon>Ruminococcus</taxon>
    </lineage>
</organism>
<dbReference type="PANTHER" id="PTHR45138">
    <property type="entry name" value="REGULATORY COMPONENTS OF SENSORY TRANSDUCTION SYSTEM"/>
    <property type="match status" value="1"/>
</dbReference>